<protein>
    <submittedName>
        <fullName evidence="4">CubicO group peptidase (Beta-lactamase class C family)</fullName>
    </submittedName>
</protein>
<comment type="caution">
    <text evidence="4">The sequence shown here is derived from an EMBL/GenBank/DDBJ whole genome shotgun (WGS) entry which is preliminary data.</text>
</comment>
<evidence type="ECO:0000313" key="5">
    <source>
        <dbReference type="Proteomes" id="UP001248709"/>
    </source>
</evidence>
<name>A0ABU3H9W2_9BACL</name>
<evidence type="ECO:0000256" key="1">
    <source>
        <dbReference type="ARBA" id="ARBA00004370"/>
    </source>
</evidence>
<dbReference type="Pfam" id="PF00144">
    <property type="entry name" value="Beta-lactamase"/>
    <property type="match status" value="1"/>
</dbReference>
<dbReference type="EMBL" id="JAUSUY010000012">
    <property type="protein sequence ID" value="MDT3427536.1"/>
    <property type="molecule type" value="Genomic_DNA"/>
</dbReference>
<evidence type="ECO:0000259" key="3">
    <source>
        <dbReference type="Pfam" id="PF00144"/>
    </source>
</evidence>
<evidence type="ECO:0000256" key="2">
    <source>
        <dbReference type="ARBA" id="ARBA00023136"/>
    </source>
</evidence>
<keyword evidence="2" id="KW-0472">Membrane</keyword>
<dbReference type="InterPro" id="IPR050491">
    <property type="entry name" value="AmpC-like"/>
</dbReference>
<dbReference type="Gene3D" id="3.40.710.10">
    <property type="entry name" value="DD-peptidase/beta-lactamase superfamily"/>
    <property type="match status" value="1"/>
</dbReference>
<dbReference type="Proteomes" id="UP001248709">
    <property type="component" value="Unassembled WGS sequence"/>
</dbReference>
<dbReference type="InterPro" id="IPR001466">
    <property type="entry name" value="Beta-lactam-related"/>
</dbReference>
<reference evidence="4 5" key="1">
    <citation type="submission" date="2023-07" db="EMBL/GenBank/DDBJ databases">
        <title>Genomic Encyclopedia of Type Strains, Phase IV (KMG-IV): sequencing the most valuable type-strain genomes for metagenomic binning, comparative biology and taxonomic classification.</title>
        <authorList>
            <person name="Goeker M."/>
        </authorList>
    </citation>
    <scope>NUCLEOTIDE SEQUENCE [LARGE SCALE GENOMIC DNA]</scope>
    <source>
        <strain evidence="4 5">T98</strain>
    </source>
</reference>
<keyword evidence="5" id="KW-1185">Reference proteome</keyword>
<dbReference type="SUPFAM" id="SSF56601">
    <property type="entry name" value="beta-lactamase/transpeptidase-like"/>
    <property type="match status" value="1"/>
</dbReference>
<comment type="subcellular location">
    <subcellularLocation>
        <location evidence="1">Membrane</location>
    </subcellularLocation>
</comment>
<dbReference type="PANTHER" id="PTHR46825:SF11">
    <property type="entry name" value="PENICILLIN-BINDING PROTEIN 4"/>
    <property type="match status" value="1"/>
</dbReference>
<dbReference type="PANTHER" id="PTHR46825">
    <property type="entry name" value="D-ALANYL-D-ALANINE-CARBOXYPEPTIDASE/ENDOPEPTIDASE AMPH"/>
    <property type="match status" value="1"/>
</dbReference>
<dbReference type="RefSeq" id="WP_025698443.1">
    <property type="nucleotide sequence ID" value="NZ_JAUSUY010000012.1"/>
</dbReference>
<accession>A0ABU3H9W2</accession>
<proteinExistence type="predicted"/>
<sequence length="349" mass="38408">MQTHKLTGKLNQTADETGFSGTIAVKIPGSALIVLPYGFAQRENRIANKASTSFGTASGGKLFTAVSICQLAETGALKLEGLVSDYLNLEQDFPHFSREITIHHLLTHSSGIGDYFDEEAMDDFEQLWEKHPMYRLRRPGDFIPLIRELPMKFTPGGRFHYNNAGYIVLGLILERVAGMPFADYVESRILQPCRMTRSGYFPLDGLPADTATGYIEEEDGAWRSNIYSIPVKGGADGGIFLTAPDMLKFWDALMGGGLLGADLLARLLSPQIADSDGEYYGYGIWITQRDGTPVKYHIMGSDPGVSFRSAFYPESGLTLAVTCNQSRGAYRMMRMIEEELLAEGLAGKA</sequence>
<organism evidence="4 5">
    <name type="scientific">Paenibacillus forsythiae</name>
    <dbReference type="NCBI Taxonomy" id="365616"/>
    <lineage>
        <taxon>Bacteria</taxon>
        <taxon>Bacillati</taxon>
        <taxon>Bacillota</taxon>
        <taxon>Bacilli</taxon>
        <taxon>Bacillales</taxon>
        <taxon>Paenibacillaceae</taxon>
        <taxon>Paenibacillus</taxon>
    </lineage>
</organism>
<gene>
    <name evidence="4" type="ORF">J2Z22_003099</name>
</gene>
<evidence type="ECO:0000313" key="4">
    <source>
        <dbReference type="EMBL" id="MDT3427536.1"/>
    </source>
</evidence>
<dbReference type="InterPro" id="IPR012338">
    <property type="entry name" value="Beta-lactam/transpept-like"/>
</dbReference>
<feature type="domain" description="Beta-lactamase-related" evidence="3">
    <location>
        <begin position="21"/>
        <end position="328"/>
    </location>
</feature>